<dbReference type="PANTHER" id="PTHR23333">
    <property type="entry name" value="UBX DOMAIN CONTAINING PROTEIN"/>
    <property type="match status" value="1"/>
</dbReference>
<dbReference type="GO" id="GO:0005634">
    <property type="term" value="C:nucleus"/>
    <property type="evidence" value="ECO:0007669"/>
    <property type="project" value="TreeGrafter"/>
</dbReference>
<dbReference type="AlphaFoldDB" id="F9WV59"/>
<dbReference type="InterPro" id="IPR012989">
    <property type="entry name" value="SEP_domain"/>
</dbReference>
<dbReference type="InterPro" id="IPR029071">
    <property type="entry name" value="Ubiquitin-like_domsf"/>
</dbReference>
<dbReference type="GO" id="GO:0000045">
    <property type="term" value="P:autophagosome assembly"/>
    <property type="evidence" value="ECO:0007669"/>
    <property type="project" value="TreeGrafter"/>
</dbReference>
<dbReference type="GO" id="GO:0007030">
    <property type="term" value="P:Golgi organization"/>
    <property type="evidence" value="ECO:0007669"/>
    <property type="project" value="TreeGrafter"/>
</dbReference>
<evidence type="ECO:0000259" key="2">
    <source>
        <dbReference type="PROSITE" id="PS51399"/>
    </source>
</evidence>
<dbReference type="PANTHER" id="PTHR23333:SF20">
    <property type="entry name" value="NSFL1 COFACTOR P47"/>
    <property type="match status" value="1"/>
</dbReference>
<keyword evidence="4" id="KW-1185">Reference proteome</keyword>
<organism evidence="3 4">
    <name type="scientific">Trypanosoma vivax (strain Y486)</name>
    <dbReference type="NCBI Taxonomy" id="1055687"/>
    <lineage>
        <taxon>Eukaryota</taxon>
        <taxon>Discoba</taxon>
        <taxon>Euglenozoa</taxon>
        <taxon>Kinetoplastea</taxon>
        <taxon>Metakinetoplastina</taxon>
        <taxon>Trypanosomatida</taxon>
        <taxon>Trypanosomatidae</taxon>
        <taxon>Trypanosoma</taxon>
        <taxon>Duttonella</taxon>
    </lineage>
</organism>
<gene>
    <name evidence="3" type="ORF">TvY486_0043640</name>
</gene>
<dbReference type="Proteomes" id="UP000009027">
    <property type="component" value="Unassembled WGS sequence"/>
</dbReference>
<dbReference type="Gene3D" id="3.10.20.90">
    <property type="entry name" value="Phosphatidylinositol 3-kinase Catalytic Subunit, Chain A, domain 1"/>
    <property type="match status" value="1"/>
</dbReference>
<dbReference type="GO" id="GO:0043161">
    <property type="term" value="P:proteasome-mediated ubiquitin-dependent protein catabolic process"/>
    <property type="evidence" value="ECO:0007669"/>
    <property type="project" value="TreeGrafter"/>
</dbReference>
<dbReference type="SUPFAM" id="SSF54236">
    <property type="entry name" value="Ubiquitin-like"/>
    <property type="match status" value="1"/>
</dbReference>
<dbReference type="SUPFAM" id="SSF102848">
    <property type="entry name" value="NSFL1 (p97 ATPase) cofactor p47, SEP domain"/>
    <property type="match status" value="1"/>
</dbReference>
<dbReference type="PROSITE" id="PS51399">
    <property type="entry name" value="SEP"/>
    <property type="match status" value="1"/>
</dbReference>
<dbReference type="GO" id="GO:0043130">
    <property type="term" value="F:ubiquitin binding"/>
    <property type="evidence" value="ECO:0007669"/>
    <property type="project" value="TreeGrafter"/>
</dbReference>
<dbReference type="EMBL" id="CAEX01007725">
    <property type="protein sequence ID" value="CCD21464.1"/>
    <property type="molecule type" value="Genomic_DNA"/>
</dbReference>
<protein>
    <recommendedName>
        <fullName evidence="2">SEP domain-containing protein</fullName>
    </recommendedName>
</protein>
<feature type="region of interest" description="Disordered" evidence="1">
    <location>
        <begin position="1"/>
        <end position="27"/>
    </location>
</feature>
<dbReference type="GO" id="GO:0031468">
    <property type="term" value="P:nuclear membrane reassembly"/>
    <property type="evidence" value="ECO:0007669"/>
    <property type="project" value="TreeGrafter"/>
</dbReference>
<evidence type="ECO:0000256" key="1">
    <source>
        <dbReference type="SAM" id="MobiDB-lite"/>
    </source>
</evidence>
<dbReference type="GO" id="GO:0061025">
    <property type="term" value="P:membrane fusion"/>
    <property type="evidence" value="ECO:0007669"/>
    <property type="project" value="TreeGrafter"/>
</dbReference>
<evidence type="ECO:0000313" key="4">
    <source>
        <dbReference type="Proteomes" id="UP000009027"/>
    </source>
</evidence>
<reference evidence="3 4" key="1">
    <citation type="journal article" date="2012" name="Proc. Natl. Acad. Sci. U.S.A.">
        <title>Antigenic diversity is generated by distinct evolutionary mechanisms in African trypanosome species.</title>
        <authorList>
            <person name="Jackson A.P."/>
            <person name="Berry A."/>
            <person name="Aslett M."/>
            <person name="Allison H.C."/>
            <person name="Burton P."/>
            <person name="Vavrova-Anderson J."/>
            <person name="Brown R."/>
            <person name="Browne H."/>
            <person name="Corton N."/>
            <person name="Hauser H."/>
            <person name="Gamble J."/>
            <person name="Gilderthorp R."/>
            <person name="Marcello L."/>
            <person name="McQuillan J."/>
            <person name="Otto T.D."/>
            <person name="Quail M.A."/>
            <person name="Sanders M.J."/>
            <person name="van Tonder A."/>
            <person name="Ginger M.L."/>
            <person name="Field M.C."/>
            <person name="Barry J.D."/>
            <person name="Hertz-Fowler C."/>
            <person name="Berriman M."/>
        </authorList>
    </citation>
    <scope>NUCLEOTIDE SEQUENCE</scope>
    <source>
        <strain evidence="3 4">Y486</strain>
    </source>
</reference>
<dbReference type="OMA" id="QEWYTGG"/>
<name>F9WV59_TRYVY</name>
<dbReference type="Pfam" id="PF08059">
    <property type="entry name" value="SEP"/>
    <property type="match status" value="1"/>
</dbReference>
<dbReference type="Gene3D" id="3.30.420.210">
    <property type="entry name" value="SEP domain"/>
    <property type="match status" value="1"/>
</dbReference>
<dbReference type="InterPro" id="IPR036241">
    <property type="entry name" value="NSFL1C_SEP_dom_sf"/>
</dbReference>
<proteinExistence type="predicted"/>
<sequence>MSDEEKSKKPETRFVGGGPSSGQQVVAGAGGSVDEIIQSLFLKSEQNTFQESTNNASAFLGYGRRIGRVPAFTPFMSPVVHEQHTVHLRVYNNGYTIDDGPLMEKDTSDSLEFFRDLSEGYVPGRIAAMYPQTKISVRVVDCTGIDYKTAFTPFPGRGVRISDKAQDEGTSNKASEDNVAENIEVPRKSFVLEVHDDEEKADVAIINFVGERKQFTVNPNRHTVGDVFNLAAAYGKAIADSFSLVVRDVPPRALRDKSLTVKDAGICNCVMMMRPL</sequence>
<dbReference type="GO" id="GO:0005829">
    <property type="term" value="C:cytosol"/>
    <property type="evidence" value="ECO:0007669"/>
    <property type="project" value="TreeGrafter"/>
</dbReference>
<dbReference type="VEuPathDB" id="TriTrypDB:TvY486_0043640"/>
<evidence type="ECO:0000313" key="3">
    <source>
        <dbReference type="EMBL" id="CCD21464.1"/>
    </source>
</evidence>
<accession>F9WV59</accession>
<feature type="compositionally biased region" description="Basic and acidic residues" evidence="1">
    <location>
        <begin position="1"/>
        <end position="12"/>
    </location>
</feature>
<feature type="domain" description="SEP" evidence="2">
    <location>
        <begin position="83"/>
        <end position="148"/>
    </location>
</feature>